<accession>A0ACB8TM88</accession>
<protein>
    <submittedName>
        <fullName evidence="1">Uncharacterized protein</fullName>
    </submittedName>
</protein>
<comment type="caution">
    <text evidence="1">The sequence shown here is derived from an EMBL/GenBank/DDBJ whole genome shotgun (WGS) entry which is preliminary data.</text>
</comment>
<reference evidence="1" key="1">
    <citation type="journal article" date="2021" name="Environ. Microbiol.">
        <title>Gene family expansions and transcriptome signatures uncover fungal adaptations to wood decay.</title>
        <authorList>
            <person name="Hage H."/>
            <person name="Miyauchi S."/>
            <person name="Viragh M."/>
            <person name="Drula E."/>
            <person name="Min B."/>
            <person name="Chaduli D."/>
            <person name="Navarro D."/>
            <person name="Favel A."/>
            <person name="Norest M."/>
            <person name="Lesage-Meessen L."/>
            <person name="Balint B."/>
            <person name="Merenyi Z."/>
            <person name="de Eugenio L."/>
            <person name="Morin E."/>
            <person name="Martinez A.T."/>
            <person name="Baldrian P."/>
            <person name="Stursova M."/>
            <person name="Martinez M.J."/>
            <person name="Novotny C."/>
            <person name="Magnuson J.K."/>
            <person name="Spatafora J.W."/>
            <person name="Maurice S."/>
            <person name="Pangilinan J."/>
            <person name="Andreopoulos W."/>
            <person name="LaButti K."/>
            <person name="Hundley H."/>
            <person name="Na H."/>
            <person name="Kuo A."/>
            <person name="Barry K."/>
            <person name="Lipzen A."/>
            <person name="Henrissat B."/>
            <person name="Riley R."/>
            <person name="Ahrendt S."/>
            <person name="Nagy L.G."/>
            <person name="Grigoriev I.V."/>
            <person name="Martin F."/>
            <person name="Rosso M.N."/>
        </authorList>
    </citation>
    <scope>NUCLEOTIDE SEQUENCE</scope>
    <source>
        <strain evidence="1">CBS 384.51</strain>
    </source>
</reference>
<keyword evidence="2" id="KW-1185">Reference proteome</keyword>
<evidence type="ECO:0000313" key="2">
    <source>
        <dbReference type="Proteomes" id="UP001055072"/>
    </source>
</evidence>
<sequence length="90" mass="10266">MIGMITHYAPEKFALEDKNGRHFKCSEAFVRRFLRRNMGWSLRRATRAGQKVPVDADQILFRACLRAAAAICDLDILPVFVVNTDQTQVV</sequence>
<gene>
    <name evidence="1" type="ORF">BDY19DRAFT_864208</name>
</gene>
<name>A0ACB8TM88_9APHY</name>
<evidence type="ECO:0000313" key="1">
    <source>
        <dbReference type="EMBL" id="KAI0083118.1"/>
    </source>
</evidence>
<feature type="non-terminal residue" evidence="1">
    <location>
        <position position="90"/>
    </location>
</feature>
<dbReference type="EMBL" id="MU274993">
    <property type="protein sequence ID" value="KAI0083118.1"/>
    <property type="molecule type" value="Genomic_DNA"/>
</dbReference>
<organism evidence="1 2">
    <name type="scientific">Irpex rosettiformis</name>
    <dbReference type="NCBI Taxonomy" id="378272"/>
    <lineage>
        <taxon>Eukaryota</taxon>
        <taxon>Fungi</taxon>
        <taxon>Dikarya</taxon>
        <taxon>Basidiomycota</taxon>
        <taxon>Agaricomycotina</taxon>
        <taxon>Agaricomycetes</taxon>
        <taxon>Polyporales</taxon>
        <taxon>Irpicaceae</taxon>
        <taxon>Irpex</taxon>
    </lineage>
</organism>
<dbReference type="Proteomes" id="UP001055072">
    <property type="component" value="Unassembled WGS sequence"/>
</dbReference>
<proteinExistence type="predicted"/>